<dbReference type="SUPFAM" id="SSF53383">
    <property type="entry name" value="PLP-dependent transferases"/>
    <property type="match status" value="1"/>
</dbReference>
<dbReference type="EMBL" id="QRGA01000013">
    <property type="protein sequence ID" value="RDU96723.1"/>
    <property type="molecule type" value="Genomic_DNA"/>
</dbReference>
<dbReference type="AlphaFoldDB" id="A0A3D8JUF0"/>
<protein>
    <recommendedName>
        <fullName evidence="7">Aminotransferase class I/II-fold pyridoxal phosphate-dependent enzyme</fullName>
    </recommendedName>
</protein>
<dbReference type="PANTHER" id="PTHR11808">
    <property type="entry name" value="TRANS-SULFURATION ENZYME FAMILY MEMBER"/>
    <property type="match status" value="1"/>
</dbReference>
<reference evidence="5 6" key="1">
    <citation type="submission" date="2018-08" db="EMBL/GenBank/DDBJ databases">
        <title>Paraburkholderia sp. DHOM06 isolated from forest soil.</title>
        <authorList>
            <person name="Gao Z.-H."/>
            <person name="Qiu L.-H."/>
        </authorList>
    </citation>
    <scope>NUCLEOTIDE SEQUENCE [LARGE SCALE GENOMIC DNA]</scope>
    <source>
        <strain evidence="5 6">DHOM06</strain>
    </source>
</reference>
<evidence type="ECO:0000256" key="3">
    <source>
        <dbReference type="PIRSR" id="PIRSR001434-2"/>
    </source>
</evidence>
<dbReference type="CDD" id="cd00614">
    <property type="entry name" value="CGS_like"/>
    <property type="match status" value="1"/>
</dbReference>
<dbReference type="NCBIfam" id="NF004627">
    <property type="entry name" value="PRK05968.1"/>
    <property type="match status" value="1"/>
</dbReference>
<evidence type="ECO:0000313" key="6">
    <source>
        <dbReference type="Proteomes" id="UP000256838"/>
    </source>
</evidence>
<dbReference type="PANTHER" id="PTHR11808:SF80">
    <property type="entry name" value="CYSTATHIONINE GAMMA-LYASE"/>
    <property type="match status" value="1"/>
</dbReference>
<evidence type="ECO:0008006" key="7">
    <source>
        <dbReference type="Google" id="ProtNLM"/>
    </source>
</evidence>
<evidence type="ECO:0000256" key="4">
    <source>
        <dbReference type="RuleBase" id="RU362118"/>
    </source>
</evidence>
<feature type="modified residue" description="N6-(pyridoxal phosphate)lysine" evidence="3">
    <location>
        <position position="213"/>
    </location>
</feature>
<gene>
    <name evidence="5" type="ORF">DWV00_22265</name>
</gene>
<dbReference type="OrthoDB" id="9805807at2"/>
<dbReference type="FunFam" id="3.40.640.10:FF:000046">
    <property type="entry name" value="Cystathionine gamma-lyase"/>
    <property type="match status" value="1"/>
</dbReference>
<dbReference type="Pfam" id="PF01053">
    <property type="entry name" value="Cys_Met_Meta_PP"/>
    <property type="match status" value="1"/>
</dbReference>
<dbReference type="Gene3D" id="3.40.640.10">
    <property type="entry name" value="Type I PLP-dependent aspartate aminotransferase-like (Major domain)"/>
    <property type="match status" value="1"/>
</dbReference>
<dbReference type="InterPro" id="IPR015422">
    <property type="entry name" value="PyrdxlP-dep_Trfase_small"/>
</dbReference>
<dbReference type="PIRSF" id="PIRSF001434">
    <property type="entry name" value="CGS"/>
    <property type="match status" value="1"/>
</dbReference>
<organism evidence="5 6">
    <name type="scientific">Trinickia dinghuensis</name>
    <dbReference type="NCBI Taxonomy" id="2291023"/>
    <lineage>
        <taxon>Bacteria</taxon>
        <taxon>Pseudomonadati</taxon>
        <taxon>Pseudomonadota</taxon>
        <taxon>Betaproteobacteria</taxon>
        <taxon>Burkholderiales</taxon>
        <taxon>Burkholderiaceae</taxon>
        <taxon>Trinickia</taxon>
    </lineage>
</organism>
<keyword evidence="2 3" id="KW-0663">Pyridoxal phosphate</keyword>
<comment type="cofactor">
    <cofactor evidence="1 4">
        <name>pyridoxal 5'-phosphate</name>
        <dbReference type="ChEBI" id="CHEBI:597326"/>
    </cofactor>
</comment>
<accession>A0A3D8JUF0</accession>
<dbReference type="GO" id="GO:0030170">
    <property type="term" value="F:pyridoxal phosphate binding"/>
    <property type="evidence" value="ECO:0007669"/>
    <property type="project" value="InterPro"/>
</dbReference>
<keyword evidence="6" id="KW-1185">Reference proteome</keyword>
<proteinExistence type="inferred from homology"/>
<evidence type="ECO:0000256" key="1">
    <source>
        <dbReference type="ARBA" id="ARBA00001933"/>
    </source>
</evidence>
<dbReference type="Proteomes" id="UP000256838">
    <property type="component" value="Unassembled WGS sequence"/>
</dbReference>
<dbReference type="InterPro" id="IPR000277">
    <property type="entry name" value="Cys/Met-Metab_PyrdxlP-dep_enz"/>
</dbReference>
<comment type="caution">
    <text evidence="5">The sequence shown here is derived from an EMBL/GenBank/DDBJ whole genome shotgun (WGS) entry which is preliminary data.</text>
</comment>
<dbReference type="GO" id="GO:0016846">
    <property type="term" value="F:carbon-sulfur lyase activity"/>
    <property type="evidence" value="ECO:0007669"/>
    <property type="project" value="TreeGrafter"/>
</dbReference>
<dbReference type="InterPro" id="IPR054542">
    <property type="entry name" value="Cys_met_metab_PP"/>
</dbReference>
<name>A0A3D8JUF0_9BURK</name>
<dbReference type="Gene3D" id="3.90.1150.10">
    <property type="entry name" value="Aspartate Aminotransferase, domain 1"/>
    <property type="match status" value="1"/>
</dbReference>
<dbReference type="RefSeq" id="WP_115535778.1">
    <property type="nucleotide sequence ID" value="NZ_QRGA01000013.1"/>
</dbReference>
<dbReference type="PROSITE" id="PS00868">
    <property type="entry name" value="CYS_MET_METAB_PP"/>
    <property type="match status" value="1"/>
</dbReference>
<dbReference type="InterPro" id="IPR015424">
    <property type="entry name" value="PyrdxlP-dep_Trfase"/>
</dbReference>
<comment type="similarity">
    <text evidence="4">Belongs to the trans-sulfuration enzymes family.</text>
</comment>
<evidence type="ECO:0000256" key="2">
    <source>
        <dbReference type="ARBA" id="ARBA00022898"/>
    </source>
</evidence>
<dbReference type="InterPro" id="IPR015421">
    <property type="entry name" value="PyrdxlP-dep_Trfase_major"/>
</dbReference>
<dbReference type="GO" id="GO:0019346">
    <property type="term" value="P:transsulfuration"/>
    <property type="evidence" value="ECO:0007669"/>
    <property type="project" value="InterPro"/>
</dbReference>
<sequence>MIDNLSPHSGDALAYAQLVLAHDDAQPYDAVVPPIVQTSLFTFGTVDEMSRMYAGELSRNVYSRTTNPTVTLFERKIAMLELADDAIGFASGMAAISGTVLAFVSPGDRIVCVRCVYPDAYRFFETFLKAWGVSVTYVDGADHAAVEAALPGARLLYLESPTSWLMQAHDVGALASMAHRHGALSMIDNSCATPIFQQPLKLGVDLVLHSATKYISGHSDTVAGVVAGRRELIDWIRRTVCPYIGAKLAPFDAWLLLRGLRTLPLRLKAHEAAALTIARRLSEEPGVTQVHHPRLESDLPAGLTGTSGLFSFSVDETIDVAVFCDALRLIKLGVSWGGHESLVVPALVARRQAAGPNSVIDFNVTSSVIRLHIGLEGTEALWADIAQALALARVAQPR</sequence>
<dbReference type="GO" id="GO:0005737">
    <property type="term" value="C:cytoplasm"/>
    <property type="evidence" value="ECO:0007669"/>
    <property type="project" value="TreeGrafter"/>
</dbReference>
<evidence type="ECO:0000313" key="5">
    <source>
        <dbReference type="EMBL" id="RDU96723.1"/>
    </source>
</evidence>